<dbReference type="InterPro" id="IPR006597">
    <property type="entry name" value="Sel1-like"/>
</dbReference>
<dbReference type="OrthoDB" id="7857693at2"/>
<organism evidence="2 3">
    <name type="scientific">Mameliella alba</name>
    <dbReference type="NCBI Taxonomy" id="561184"/>
    <lineage>
        <taxon>Bacteria</taxon>
        <taxon>Pseudomonadati</taxon>
        <taxon>Pseudomonadota</taxon>
        <taxon>Alphaproteobacteria</taxon>
        <taxon>Rhodobacterales</taxon>
        <taxon>Roseobacteraceae</taxon>
        <taxon>Mameliella</taxon>
    </lineage>
</organism>
<evidence type="ECO:0000313" key="3">
    <source>
        <dbReference type="Proteomes" id="UP000030960"/>
    </source>
</evidence>
<dbReference type="Proteomes" id="UP000030960">
    <property type="component" value="Unassembled WGS sequence"/>
</dbReference>
<dbReference type="InterPro" id="IPR011990">
    <property type="entry name" value="TPR-like_helical_dom_sf"/>
</dbReference>
<dbReference type="InterPro" id="IPR050767">
    <property type="entry name" value="Sel1_AlgK"/>
</dbReference>
<keyword evidence="3" id="KW-1185">Reference proteome</keyword>
<dbReference type="PANTHER" id="PTHR11102:SF160">
    <property type="entry name" value="ERAD-ASSOCIATED E3 UBIQUITIN-PROTEIN LIGASE COMPONENT HRD3"/>
    <property type="match status" value="1"/>
</dbReference>
<feature type="signal peptide" evidence="1">
    <location>
        <begin position="1"/>
        <end position="18"/>
    </location>
</feature>
<proteinExistence type="predicted"/>
<gene>
    <name evidence="2" type="ORF">OA50_01732</name>
</gene>
<keyword evidence="1" id="KW-0732">Signal</keyword>
<dbReference type="SMART" id="SM00671">
    <property type="entry name" value="SEL1"/>
    <property type="match status" value="5"/>
</dbReference>
<dbReference type="EMBL" id="JSUQ01000006">
    <property type="protein sequence ID" value="KHQ53743.1"/>
    <property type="molecule type" value="Genomic_DNA"/>
</dbReference>
<comment type="caution">
    <text evidence="2">The sequence shown here is derived from an EMBL/GenBank/DDBJ whole genome shotgun (WGS) entry which is preliminary data.</text>
</comment>
<dbReference type="SUPFAM" id="SSF81901">
    <property type="entry name" value="HCP-like"/>
    <property type="match status" value="1"/>
</dbReference>
<feature type="chain" id="PRO_5002084865" evidence="1">
    <location>
        <begin position="19"/>
        <end position="315"/>
    </location>
</feature>
<dbReference type="PANTHER" id="PTHR11102">
    <property type="entry name" value="SEL-1-LIKE PROTEIN"/>
    <property type="match status" value="1"/>
</dbReference>
<evidence type="ECO:0000313" key="2">
    <source>
        <dbReference type="EMBL" id="KHQ53743.1"/>
    </source>
</evidence>
<dbReference type="RefSeq" id="WP_043139781.1">
    <property type="nucleotide sequence ID" value="NZ_JSUQ01000006.1"/>
</dbReference>
<accession>A0A0B3S3Z2</accession>
<dbReference type="PATRIC" id="fig|1515334.3.peg.1741"/>
<reference evidence="2 3" key="1">
    <citation type="submission" date="2014-10" db="EMBL/GenBank/DDBJ databases">
        <title>Genome sequence of Ponticoccus sp. strain UMTAT08 isolated from clonal culture of toxic dinoflagellate Alexandrium tamiyavanichii.</title>
        <authorList>
            <person name="Gan H.Y."/>
            <person name="Muhd D.-D."/>
            <person name="Mohd Noor M.E."/>
            <person name="Yeong Y.S."/>
            <person name="Usup G."/>
        </authorList>
    </citation>
    <scope>NUCLEOTIDE SEQUENCE [LARGE SCALE GENOMIC DNA]</scope>
    <source>
        <strain evidence="2 3">UMTAT08</strain>
    </source>
</reference>
<dbReference type="Gene3D" id="1.25.40.10">
    <property type="entry name" value="Tetratricopeptide repeat domain"/>
    <property type="match status" value="1"/>
</dbReference>
<dbReference type="Pfam" id="PF08238">
    <property type="entry name" value="Sel1"/>
    <property type="match status" value="4"/>
</dbReference>
<dbReference type="STRING" id="561184.SAMN05216376_101122"/>
<name>A0A0B3S3Z2_9RHOB</name>
<sequence length="315" mass="34693">MSRFLAALIALWPLAASAQGALDREISPALAEARDAWLNGRYEGIWDTVRAAAEAGDPVAQNILGASLTEKDGSRGLAYDPAAGLDWYRRAAEQGFARAHFNMALFWQNDHDGFGIDYDKTRALAEEAIALDYPQGWNLLGDMYFHGRGVEADKVMALEMYRKGADAGTFNGLREVGYAYYHGNGVARDVDLSRVYLERAVAAGDTKSIPDLAWLYEGNDGIAQDLLKSYLLYRMGVEKGVAKAAFELGLFVAWEDYEGFWHDPVKGYGYCLLGLDWGHSLEEGDAAADCEEIAEGFDETRRATARAFAESLKAR</sequence>
<evidence type="ECO:0000256" key="1">
    <source>
        <dbReference type="SAM" id="SignalP"/>
    </source>
</evidence>
<dbReference type="AlphaFoldDB" id="A0A0B3S3Z2"/>
<protein>
    <submittedName>
        <fullName evidence="2">Sel1 domain protein repeat-containing protein</fullName>
    </submittedName>
</protein>